<feature type="compositionally biased region" description="Basic and acidic residues" evidence="4">
    <location>
        <begin position="248"/>
        <end position="259"/>
    </location>
</feature>
<evidence type="ECO:0000256" key="1">
    <source>
        <dbReference type="ARBA" id="ARBA00005234"/>
    </source>
</evidence>
<evidence type="ECO:0000256" key="3">
    <source>
        <dbReference type="ARBA" id="ARBA00022801"/>
    </source>
</evidence>
<feature type="region of interest" description="Disordered" evidence="4">
    <location>
        <begin position="1"/>
        <end position="74"/>
    </location>
</feature>
<dbReference type="AlphaFoldDB" id="A0A4S8LS59"/>
<gene>
    <name evidence="6" type="ORF">K435DRAFT_800574</name>
</gene>
<dbReference type="Pfam" id="PF02902">
    <property type="entry name" value="Peptidase_C48"/>
    <property type="match status" value="1"/>
</dbReference>
<evidence type="ECO:0000313" key="7">
    <source>
        <dbReference type="Proteomes" id="UP000297245"/>
    </source>
</evidence>
<dbReference type="GO" id="GO:0008234">
    <property type="term" value="F:cysteine-type peptidase activity"/>
    <property type="evidence" value="ECO:0007669"/>
    <property type="project" value="InterPro"/>
</dbReference>
<accession>A0A4S8LS59</accession>
<sequence>MLMEGDVDPFQGKLDVDEPDEEDGQSAGDPDLQVESPLSVRVSPGRPSNTVPMQPYRSKQRLPPIFQSRPGPKSERLHKLSLMKKGPLHWKKLEQLILPTGSDHKKGWKNELLCLVDRKKLPWGDLDLMKRMLVPIHRPNHWIMAVADFEEELIAVYDSLCGNSEYDDIFKVFKTWISAGVDGRSKDHAISPNFSSNLNQWRLEPRPQTMERSRIGDILIQQIIPVLRAQIFSVIRKGAKEEEIDSEDYSRKMTPEEKRRSQRLKGTKEPALKHSTKYDHLPAQKWGAGSYVLVPVSSDPVSEAEESG</sequence>
<organism evidence="6 7">
    <name type="scientific">Dendrothele bispora (strain CBS 962.96)</name>
    <dbReference type="NCBI Taxonomy" id="1314807"/>
    <lineage>
        <taxon>Eukaryota</taxon>
        <taxon>Fungi</taxon>
        <taxon>Dikarya</taxon>
        <taxon>Basidiomycota</taxon>
        <taxon>Agaricomycotina</taxon>
        <taxon>Agaricomycetes</taxon>
        <taxon>Agaricomycetidae</taxon>
        <taxon>Agaricales</taxon>
        <taxon>Agaricales incertae sedis</taxon>
        <taxon>Dendrothele</taxon>
    </lineage>
</organism>
<keyword evidence="7" id="KW-1185">Reference proteome</keyword>
<protein>
    <recommendedName>
        <fullName evidence="5">Ubiquitin-like protease family profile domain-containing protein</fullName>
    </recommendedName>
</protein>
<dbReference type="GO" id="GO:0019783">
    <property type="term" value="F:ubiquitin-like protein peptidase activity"/>
    <property type="evidence" value="ECO:0007669"/>
    <property type="project" value="UniProtKB-ARBA"/>
</dbReference>
<dbReference type="EMBL" id="ML179282">
    <property type="protein sequence ID" value="THU92332.1"/>
    <property type="molecule type" value="Genomic_DNA"/>
</dbReference>
<dbReference type="GO" id="GO:0006508">
    <property type="term" value="P:proteolysis"/>
    <property type="evidence" value="ECO:0007669"/>
    <property type="project" value="UniProtKB-KW"/>
</dbReference>
<dbReference type="OrthoDB" id="3045059at2759"/>
<keyword evidence="3" id="KW-0378">Hydrolase</keyword>
<evidence type="ECO:0000256" key="2">
    <source>
        <dbReference type="ARBA" id="ARBA00022670"/>
    </source>
</evidence>
<dbReference type="InterPro" id="IPR003653">
    <property type="entry name" value="Peptidase_C48_C"/>
</dbReference>
<comment type="similarity">
    <text evidence="1">Belongs to the peptidase C48 family.</text>
</comment>
<feature type="compositionally biased region" description="Basic and acidic residues" evidence="4">
    <location>
        <begin position="266"/>
        <end position="279"/>
    </location>
</feature>
<dbReference type="InterPro" id="IPR038765">
    <property type="entry name" value="Papain-like_cys_pep_sf"/>
</dbReference>
<evidence type="ECO:0000313" key="6">
    <source>
        <dbReference type="EMBL" id="THU92332.1"/>
    </source>
</evidence>
<dbReference type="Proteomes" id="UP000297245">
    <property type="component" value="Unassembled WGS sequence"/>
</dbReference>
<dbReference type="Gene3D" id="3.40.395.10">
    <property type="entry name" value="Adenoviral Proteinase, Chain A"/>
    <property type="match status" value="1"/>
</dbReference>
<name>A0A4S8LS59_DENBC</name>
<proteinExistence type="inferred from homology"/>
<feature type="region of interest" description="Disordered" evidence="4">
    <location>
        <begin position="243"/>
        <end position="279"/>
    </location>
</feature>
<reference evidence="6 7" key="1">
    <citation type="journal article" date="2019" name="Nat. Ecol. Evol.">
        <title>Megaphylogeny resolves global patterns of mushroom evolution.</title>
        <authorList>
            <person name="Varga T."/>
            <person name="Krizsan K."/>
            <person name="Foldi C."/>
            <person name="Dima B."/>
            <person name="Sanchez-Garcia M."/>
            <person name="Sanchez-Ramirez S."/>
            <person name="Szollosi G.J."/>
            <person name="Szarkandi J.G."/>
            <person name="Papp V."/>
            <person name="Albert L."/>
            <person name="Andreopoulos W."/>
            <person name="Angelini C."/>
            <person name="Antonin V."/>
            <person name="Barry K.W."/>
            <person name="Bougher N.L."/>
            <person name="Buchanan P."/>
            <person name="Buyck B."/>
            <person name="Bense V."/>
            <person name="Catcheside P."/>
            <person name="Chovatia M."/>
            <person name="Cooper J."/>
            <person name="Damon W."/>
            <person name="Desjardin D."/>
            <person name="Finy P."/>
            <person name="Geml J."/>
            <person name="Haridas S."/>
            <person name="Hughes K."/>
            <person name="Justo A."/>
            <person name="Karasinski D."/>
            <person name="Kautmanova I."/>
            <person name="Kiss B."/>
            <person name="Kocsube S."/>
            <person name="Kotiranta H."/>
            <person name="LaButti K.M."/>
            <person name="Lechner B.E."/>
            <person name="Liimatainen K."/>
            <person name="Lipzen A."/>
            <person name="Lukacs Z."/>
            <person name="Mihaltcheva S."/>
            <person name="Morgado L.N."/>
            <person name="Niskanen T."/>
            <person name="Noordeloos M.E."/>
            <person name="Ohm R.A."/>
            <person name="Ortiz-Santana B."/>
            <person name="Ovrebo C."/>
            <person name="Racz N."/>
            <person name="Riley R."/>
            <person name="Savchenko A."/>
            <person name="Shiryaev A."/>
            <person name="Soop K."/>
            <person name="Spirin V."/>
            <person name="Szebenyi C."/>
            <person name="Tomsovsky M."/>
            <person name="Tulloss R.E."/>
            <person name="Uehling J."/>
            <person name="Grigoriev I.V."/>
            <person name="Vagvolgyi C."/>
            <person name="Papp T."/>
            <person name="Martin F.M."/>
            <person name="Miettinen O."/>
            <person name="Hibbett D.S."/>
            <person name="Nagy L.G."/>
        </authorList>
    </citation>
    <scope>NUCLEOTIDE SEQUENCE [LARGE SCALE GENOMIC DNA]</scope>
    <source>
        <strain evidence="6 7">CBS 962.96</strain>
    </source>
</reference>
<evidence type="ECO:0000256" key="4">
    <source>
        <dbReference type="SAM" id="MobiDB-lite"/>
    </source>
</evidence>
<keyword evidence="2" id="KW-0645">Protease</keyword>
<feature type="domain" description="Ubiquitin-like protease family profile" evidence="5">
    <location>
        <begin position="130"/>
        <end position="183"/>
    </location>
</feature>
<evidence type="ECO:0000259" key="5">
    <source>
        <dbReference type="Pfam" id="PF02902"/>
    </source>
</evidence>
<dbReference type="SUPFAM" id="SSF54001">
    <property type="entry name" value="Cysteine proteinases"/>
    <property type="match status" value="1"/>
</dbReference>